<dbReference type="PROSITE" id="PS51819">
    <property type="entry name" value="VOC"/>
    <property type="match status" value="1"/>
</dbReference>
<dbReference type="InterPro" id="IPR029068">
    <property type="entry name" value="Glyas_Bleomycin-R_OHBP_Dase"/>
</dbReference>
<dbReference type="InterPro" id="IPR037523">
    <property type="entry name" value="VOC_core"/>
</dbReference>
<comment type="similarity">
    <text evidence="2 6">Belongs to the class-I pyridoxal-phosphate-dependent aminotransferase family.</text>
</comment>
<dbReference type="Pfam" id="PF00155">
    <property type="entry name" value="Aminotran_1_2"/>
    <property type="match status" value="1"/>
</dbReference>
<dbReference type="InterPro" id="IPR015424">
    <property type="entry name" value="PyrdxlP-dep_Trfase"/>
</dbReference>
<evidence type="ECO:0000313" key="8">
    <source>
        <dbReference type="EMBL" id="GFH41849.1"/>
    </source>
</evidence>
<dbReference type="InterPro" id="IPR004360">
    <property type="entry name" value="Glyas_Fos-R_dOase_dom"/>
</dbReference>
<proteinExistence type="inferred from homology"/>
<dbReference type="InterPro" id="IPR015422">
    <property type="entry name" value="PyrdxlP-dep_Trfase_small"/>
</dbReference>
<comment type="cofactor">
    <cofactor evidence="1 6">
        <name>pyridoxal 5'-phosphate</name>
        <dbReference type="ChEBI" id="CHEBI:597326"/>
    </cofactor>
</comment>
<evidence type="ECO:0000259" key="7">
    <source>
        <dbReference type="PROSITE" id="PS51819"/>
    </source>
</evidence>
<feature type="domain" description="VOC" evidence="7">
    <location>
        <begin position="396"/>
        <end position="513"/>
    </location>
</feature>
<dbReference type="Gene3D" id="3.10.180.10">
    <property type="entry name" value="2,3-Dihydroxybiphenyl 1,2-Dioxygenase, domain 1"/>
    <property type="match status" value="1"/>
</dbReference>
<dbReference type="SUPFAM" id="SSF53383">
    <property type="entry name" value="PLP-dependent transferases"/>
    <property type="match status" value="1"/>
</dbReference>
<reference evidence="8 9" key="1">
    <citation type="submission" date="2020-02" db="EMBL/GenBank/DDBJ databases">
        <title>Draft genome sequence of Lactococcus sp. Hs30E4-3.</title>
        <authorList>
            <person name="Noda S."/>
            <person name="Yuki M."/>
            <person name="Ohkuma M."/>
        </authorList>
    </citation>
    <scope>NUCLEOTIDE SEQUENCE [LARGE SCALE GENOMIC DNA]</scope>
    <source>
        <strain evidence="8 9">Hs30E4-3</strain>
    </source>
</reference>
<dbReference type="EC" id="2.6.1.-" evidence="6"/>
<dbReference type="InterPro" id="IPR050596">
    <property type="entry name" value="AspAT/PAT-like"/>
</dbReference>
<evidence type="ECO:0000256" key="6">
    <source>
        <dbReference type="RuleBase" id="RU000481"/>
    </source>
</evidence>
<evidence type="ECO:0000256" key="3">
    <source>
        <dbReference type="ARBA" id="ARBA00022576"/>
    </source>
</evidence>
<keyword evidence="9" id="KW-1185">Reference proteome</keyword>
<gene>
    <name evidence="8" type="primary">aspC</name>
    <name evidence="8" type="ORF">Hs30E_04000</name>
</gene>
<dbReference type="EMBL" id="BLLI01000006">
    <property type="protein sequence ID" value="GFH41849.1"/>
    <property type="molecule type" value="Genomic_DNA"/>
</dbReference>
<evidence type="ECO:0000313" key="9">
    <source>
        <dbReference type="Proteomes" id="UP000480303"/>
    </source>
</evidence>
<dbReference type="InterPro" id="IPR015421">
    <property type="entry name" value="PyrdxlP-dep_Trfase_major"/>
</dbReference>
<dbReference type="AlphaFoldDB" id="A0A6A0B8W1"/>
<evidence type="ECO:0000256" key="5">
    <source>
        <dbReference type="ARBA" id="ARBA00022898"/>
    </source>
</evidence>
<evidence type="ECO:0000256" key="1">
    <source>
        <dbReference type="ARBA" id="ARBA00001933"/>
    </source>
</evidence>
<dbReference type="SUPFAM" id="SSF54593">
    <property type="entry name" value="Glyoxalase/Bleomycin resistance protein/Dihydroxybiphenyl dioxygenase"/>
    <property type="match status" value="1"/>
</dbReference>
<keyword evidence="5" id="KW-0663">Pyridoxal phosphate</keyword>
<dbReference type="CDD" id="cd00609">
    <property type="entry name" value="AAT_like"/>
    <property type="match status" value="1"/>
</dbReference>
<dbReference type="PROSITE" id="PS00105">
    <property type="entry name" value="AA_TRANSFER_CLASS_1"/>
    <property type="match status" value="1"/>
</dbReference>
<keyword evidence="3 6" id="KW-0032">Aminotransferase</keyword>
<dbReference type="Gene3D" id="3.40.640.10">
    <property type="entry name" value="Type I PLP-dependent aspartate aminotransferase-like (Major domain)"/>
    <property type="match status" value="1"/>
</dbReference>
<sequence length="514" mass="56258">MALSNLVNNLEESVTLSASARAKQLKAEGRDILMLTLGEPDFVTPNNIATAAKEAIDSGKSSFYTQAEGLPELKDAVGSYFERYYGYGVSHEQVVITTGAKFALYAFFAAVLDLGDEVIIPTPYWVSYAEQVKMVGGKPVFAVATQENNFKITTEQLEEVVTGSTKVLILNSPSNPTGVIYTAEELTLLGNWAVAHGILILADDIYGRLVYNANQFTPISTLSEEIRNQTIVINGVSKTYAMTGWRIGFATGNPEIIGAMSKIVSQTTSNPTTVAQYAAIEALNGDQTEAENMRAEFEKRLNMLLPLINEIRGFEAIKPQGAFYLFPKVSEAMAIKGFSNVTAFCDDILEKTGVALVTGAGFGASQNLRLSYATDFETLFEAVNRLKEYMGREFFRSNFNVMMYVEDVAESVKFWGSIGFSAQILDENSADIKSSADADVTFTLYKKDIVRQISPEAADSVPSLLLQTEDLDDLYQKLVELNHAAGEIVDAPGLGRVFNFTDPDGNFYAVRESK</sequence>
<dbReference type="Proteomes" id="UP000480303">
    <property type="component" value="Unassembled WGS sequence"/>
</dbReference>
<dbReference type="PANTHER" id="PTHR46383:SF1">
    <property type="entry name" value="ASPARTATE AMINOTRANSFERASE"/>
    <property type="match status" value="1"/>
</dbReference>
<dbReference type="GO" id="GO:0006520">
    <property type="term" value="P:amino acid metabolic process"/>
    <property type="evidence" value="ECO:0007669"/>
    <property type="project" value="InterPro"/>
</dbReference>
<dbReference type="GO" id="GO:0030170">
    <property type="term" value="F:pyridoxal phosphate binding"/>
    <property type="evidence" value="ECO:0007669"/>
    <property type="project" value="InterPro"/>
</dbReference>
<protein>
    <recommendedName>
        <fullName evidence="6">Aminotransferase</fullName>
        <ecNumber evidence="6">2.6.1.-</ecNumber>
    </recommendedName>
</protein>
<dbReference type="Pfam" id="PF00903">
    <property type="entry name" value="Glyoxalase"/>
    <property type="match status" value="1"/>
</dbReference>
<evidence type="ECO:0000256" key="4">
    <source>
        <dbReference type="ARBA" id="ARBA00022679"/>
    </source>
</evidence>
<dbReference type="PRINTS" id="PR00753">
    <property type="entry name" value="ACCSYNTHASE"/>
</dbReference>
<dbReference type="GO" id="GO:0008483">
    <property type="term" value="F:transaminase activity"/>
    <property type="evidence" value="ECO:0007669"/>
    <property type="project" value="UniProtKB-KW"/>
</dbReference>
<comment type="caution">
    <text evidence="8">The sequence shown here is derived from an EMBL/GenBank/DDBJ whole genome shotgun (WGS) entry which is preliminary data.</text>
</comment>
<keyword evidence="4 6" id="KW-0808">Transferase</keyword>
<dbReference type="InterPro" id="IPR004839">
    <property type="entry name" value="Aminotransferase_I/II_large"/>
</dbReference>
<accession>A0A6A0B8W1</accession>
<organism evidence="8 9">
    <name type="scientific">Pseudolactococcus hodotermopsidis</name>
    <dbReference type="NCBI Taxonomy" id="2709157"/>
    <lineage>
        <taxon>Bacteria</taxon>
        <taxon>Bacillati</taxon>
        <taxon>Bacillota</taxon>
        <taxon>Bacilli</taxon>
        <taxon>Lactobacillales</taxon>
        <taxon>Streptococcaceae</taxon>
        <taxon>Pseudolactococcus</taxon>
    </lineage>
</organism>
<dbReference type="Gene3D" id="3.90.1150.10">
    <property type="entry name" value="Aspartate Aminotransferase, domain 1"/>
    <property type="match status" value="1"/>
</dbReference>
<dbReference type="InterPro" id="IPR004838">
    <property type="entry name" value="NHTrfase_class1_PyrdxlP-BS"/>
</dbReference>
<name>A0A6A0B8W1_9LACT</name>
<dbReference type="PANTHER" id="PTHR46383">
    <property type="entry name" value="ASPARTATE AMINOTRANSFERASE"/>
    <property type="match status" value="1"/>
</dbReference>
<evidence type="ECO:0000256" key="2">
    <source>
        <dbReference type="ARBA" id="ARBA00007441"/>
    </source>
</evidence>
<dbReference type="FunFam" id="3.40.640.10:FF:000033">
    <property type="entry name" value="Aspartate aminotransferase"/>
    <property type="match status" value="1"/>
</dbReference>